<dbReference type="EMBL" id="QTUA01000001">
    <property type="protein sequence ID" value="REF30619.1"/>
    <property type="molecule type" value="Genomic_DNA"/>
</dbReference>
<protein>
    <submittedName>
        <fullName evidence="1">Uncharacterized protein</fullName>
    </submittedName>
</protein>
<gene>
    <name evidence="1" type="ORF">DFJ65_1634</name>
</gene>
<evidence type="ECO:0000313" key="2">
    <source>
        <dbReference type="Proteomes" id="UP000256253"/>
    </source>
</evidence>
<dbReference type="Proteomes" id="UP000256253">
    <property type="component" value="Unassembled WGS sequence"/>
</dbReference>
<name>A0A3D9UMR8_9MICO</name>
<sequence>MFWLILALVVCVALASAVLGMVAVPARREGRQVLTPRGENLVTSVAQTTDKVATRAKDATENVVGTVKRERSQA</sequence>
<reference evidence="1 2" key="1">
    <citation type="submission" date="2018-08" db="EMBL/GenBank/DDBJ databases">
        <title>Sequencing the genomes of 1000 actinobacteria strains.</title>
        <authorList>
            <person name="Klenk H.-P."/>
        </authorList>
    </citation>
    <scope>NUCLEOTIDE SEQUENCE [LARGE SCALE GENOMIC DNA]</scope>
    <source>
        <strain evidence="1 2">DSM 22967</strain>
    </source>
</reference>
<dbReference type="RefSeq" id="WP_115922584.1">
    <property type="nucleotide sequence ID" value="NZ_QTUA01000001.1"/>
</dbReference>
<comment type="caution">
    <text evidence="1">The sequence shown here is derived from an EMBL/GenBank/DDBJ whole genome shotgun (WGS) entry which is preliminary data.</text>
</comment>
<evidence type="ECO:0000313" key="1">
    <source>
        <dbReference type="EMBL" id="REF30619.1"/>
    </source>
</evidence>
<organism evidence="1 2">
    <name type="scientific">Calidifontibacter indicus</name>
    <dbReference type="NCBI Taxonomy" id="419650"/>
    <lineage>
        <taxon>Bacteria</taxon>
        <taxon>Bacillati</taxon>
        <taxon>Actinomycetota</taxon>
        <taxon>Actinomycetes</taxon>
        <taxon>Micrococcales</taxon>
        <taxon>Dermacoccaceae</taxon>
        <taxon>Calidifontibacter</taxon>
    </lineage>
</organism>
<dbReference type="OrthoDB" id="4871415at2"/>
<proteinExistence type="predicted"/>
<dbReference type="AlphaFoldDB" id="A0A3D9UMR8"/>
<accession>A0A3D9UMR8</accession>
<keyword evidence="2" id="KW-1185">Reference proteome</keyword>